<dbReference type="SUPFAM" id="SSF50249">
    <property type="entry name" value="Nucleic acid-binding proteins"/>
    <property type="match status" value="1"/>
</dbReference>
<dbReference type="Gene3D" id="2.40.50.140">
    <property type="entry name" value="Nucleic acid-binding proteins"/>
    <property type="match status" value="1"/>
</dbReference>
<dbReference type="InterPro" id="IPR045113">
    <property type="entry name" value="Rpb7-like"/>
</dbReference>
<dbReference type="InterPro" id="IPR003029">
    <property type="entry name" value="S1_domain"/>
</dbReference>
<evidence type="ECO:0000256" key="2">
    <source>
        <dbReference type="ARBA" id="ARBA00022478"/>
    </source>
</evidence>
<dbReference type="Pfam" id="PF00575">
    <property type="entry name" value="S1"/>
    <property type="match status" value="1"/>
</dbReference>
<dbReference type="GO" id="GO:0000428">
    <property type="term" value="C:DNA-directed RNA polymerase complex"/>
    <property type="evidence" value="ECO:0007669"/>
    <property type="project" value="UniProtKB-KW"/>
</dbReference>
<dbReference type="EMBL" id="GG697240">
    <property type="protein sequence ID" value="EET90176.1"/>
    <property type="molecule type" value="Genomic_DNA"/>
</dbReference>
<evidence type="ECO:0000256" key="3">
    <source>
        <dbReference type="ARBA" id="ARBA00023163"/>
    </source>
</evidence>
<evidence type="ECO:0000259" key="5">
    <source>
        <dbReference type="PROSITE" id="PS50126"/>
    </source>
</evidence>
<dbReference type="InterPro" id="IPR036898">
    <property type="entry name" value="RNA_pol_Rpb7-like_N_sf"/>
</dbReference>
<keyword evidence="4" id="KW-0963">Cytoplasm</keyword>
<evidence type="ECO:0000313" key="6">
    <source>
        <dbReference type="EMBL" id="EET90176.1"/>
    </source>
</evidence>
<dbReference type="InterPro" id="IPR012340">
    <property type="entry name" value="NA-bd_OB-fold"/>
</dbReference>
<dbReference type="PROSITE" id="PS50126">
    <property type="entry name" value="S1"/>
    <property type="match status" value="1"/>
</dbReference>
<comment type="similarity">
    <text evidence="1 4">Belongs to the eukaryotic RPB7/RPC8 RNA polymerase subunit family.</text>
</comment>
<dbReference type="Proteomes" id="UP000332487">
    <property type="component" value="Unassembled WGS sequence"/>
</dbReference>
<comment type="subcellular location">
    <subcellularLocation>
        <location evidence="4">Cytoplasm</location>
    </subcellularLocation>
</comment>
<accession>C7DHS4</accession>
<reference evidence="6 7" key="1">
    <citation type="journal article" date="2009" name="Genome Biol.">
        <title>Community-wide analysis of microbial genome sequence signatures.</title>
        <authorList>
            <person name="Dick G.J."/>
            <person name="Andersson A.F."/>
            <person name="Baker B.J."/>
            <person name="Simmons S.L."/>
            <person name="Thomas B.C."/>
            <person name="Yelton A.P."/>
            <person name="Banfield J.F."/>
        </authorList>
    </citation>
    <scope>NUCLEOTIDE SEQUENCE [LARGE SCALE GENOMIC DNA]</scope>
    <source>
        <strain evidence="6">ARMAN-2</strain>
    </source>
</reference>
<dbReference type="HAMAP" id="MF_00865">
    <property type="entry name" value="RNApol_arch_Rpo7"/>
    <property type="match status" value="1"/>
</dbReference>
<dbReference type="Pfam" id="PF03876">
    <property type="entry name" value="SHS2_Rpb7-N"/>
    <property type="match status" value="1"/>
</dbReference>
<organism evidence="6 7">
    <name type="scientific">Candidatus Micrarchaeum acidiphilum ARMAN-2</name>
    <dbReference type="NCBI Taxonomy" id="425595"/>
    <lineage>
        <taxon>Archaea</taxon>
        <taxon>Candidatus Micrarchaeota</taxon>
        <taxon>Candidatus Micrarchaeia</taxon>
        <taxon>Candidatus Micrarchaeales</taxon>
        <taxon>Candidatus Micrarchaeaceae</taxon>
        <taxon>Candidatus Micrarchaeum</taxon>
    </lineage>
</organism>
<dbReference type="SMART" id="SM00316">
    <property type="entry name" value="S1"/>
    <property type="match status" value="1"/>
</dbReference>
<dbReference type="NCBIfam" id="TIGR00448">
    <property type="entry name" value="rpoE"/>
    <property type="match status" value="1"/>
</dbReference>
<dbReference type="InterPro" id="IPR005576">
    <property type="entry name" value="Rpb7-like_N"/>
</dbReference>
<dbReference type="GO" id="GO:0006352">
    <property type="term" value="P:DNA-templated transcription initiation"/>
    <property type="evidence" value="ECO:0007669"/>
    <property type="project" value="InterPro"/>
</dbReference>
<dbReference type="AlphaFoldDB" id="C7DHS4"/>
<keyword evidence="4" id="KW-0808">Transferase</keyword>
<dbReference type="CDD" id="cd04460">
    <property type="entry name" value="S1_RpoE"/>
    <property type="match status" value="1"/>
</dbReference>
<proteinExistence type="inferred from homology"/>
<evidence type="ECO:0000256" key="1">
    <source>
        <dbReference type="ARBA" id="ARBA00009307"/>
    </source>
</evidence>
<keyword evidence="3 4" id="KW-0804">Transcription</keyword>
<comment type="catalytic activity">
    <reaction evidence="4">
        <text>RNA(n) + a ribonucleoside 5'-triphosphate = RNA(n+1) + diphosphate</text>
        <dbReference type="Rhea" id="RHEA:21248"/>
        <dbReference type="Rhea" id="RHEA-COMP:14527"/>
        <dbReference type="Rhea" id="RHEA-COMP:17342"/>
        <dbReference type="ChEBI" id="CHEBI:33019"/>
        <dbReference type="ChEBI" id="CHEBI:61557"/>
        <dbReference type="ChEBI" id="CHEBI:140395"/>
        <dbReference type="EC" id="2.7.7.6"/>
    </reaction>
</comment>
<dbReference type="EC" id="2.7.7.6" evidence="4"/>
<keyword evidence="2 4" id="KW-0240">DNA-directed RNA polymerase</keyword>
<gene>
    <name evidence="4" type="primary">rpo7</name>
    <name evidence="4" type="synonym">rpoE</name>
    <name evidence="6" type="ORF">UNLARM2_0616</name>
</gene>
<comment type="domain">
    <text evidence="4">Forms 2 domains with an elongated structure; Rpo4 packs into the hinge region between the 2 domains.</text>
</comment>
<comment type="subunit">
    <text evidence="4">Part of the RNA polymerase complex. Forms a stalk with Rpo4 that extends from the main structure.</text>
</comment>
<dbReference type="SUPFAM" id="SSF88798">
    <property type="entry name" value="N-terminal, heterodimerisation domain of RBP7 (RpoE)"/>
    <property type="match status" value="1"/>
</dbReference>
<name>C7DHS4_MICA2</name>
<dbReference type="PANTHER" id="PTHR12709:SF4">
    <property type="entry name" value="DNA-DIRECTED RNA POLYMERASE II SUBUNIT RPB7"/>
    <property type="match status" value="1"/>
</dbReference>
<dbReference type="GO" id="GO:0003899">
    <property type="term" value="F:DNA-directed RNA polymerase activity"/>
    <property type="evidence" value="ECO:0007669"/>
    <property type="project" value="UniProtKB-UniRule"/>
</dbReference>
<protein>
    <recommendedName>
        <fullName evidence="4">DNA-directed RNA polymerase subunit Rpo7</fullName>
        <ecNumber evidence="4">2.7.7.6</ecNumber>
    </recommendedName>
    <alternativeName>
        <fullName evidence="4">DNA-directed RNA polymerase subunit E</fullName>
    </alternativeName>
</protein>
<dbReference type="GO" id="GO:0005737">
    <property type="term" value="C:cytoplasm"/>
    <property type="evidence" value="ECO:0007669"/>
    <property type="project" value="UniProtKB-SubCell"/>
</dbReference>
<comment type="function">
    <text evidence="4">DNA-dependent RNA polymerase (RNAP) catalyzes the transcription of DNA into RNA using the four ribonucleoside triphosphates as substrates.</text>
</comment>
<keyword evidence="4" id="KW-0548">Nucleotidyltransferase</keyword>
<dbReference type="Gene3D" id="3.30.1490.120">
    <property type="entry name" value="RNA polymerase Rpb7-like, N-terminal domain"/>
    <property type="match status" value="1"/>
</dbReference>
<dbReference type="PANTHER" id="PTHR12709">
    <property type="entry name" value="DNA-DIRECTED RNA POLYMERASE II, III"/>
    <property type="match status" value="1"/>
</dbReference>
<dbReference type="NCBIfam" id="NF006333">
    <property type="entry name" value="PRK08563.1"/>
    <property type="match status" value="1"/>
</dbReference>
<reference evidence="6 7" key="2">
    <citation type="journal article" date="2010" name="Proc. Natl. Acad. Sci. U.S.A.">
        <title>Enigmatic, ultrasmall, uncultivated Archaea.</title>
        <authorList>
            <person name="Baker B.J."/>
            <person name="Comolli L.R."/>
            <person name="Dick G.J."/>
            <person name="Hauser L.J."/>
            <person name="Hyatt D."/>
            <person name="Dill B.D."/>
            <person name="Land M.L."/>
            <person name="Verberkmoes N.C."/>
            <person name="Hettich R.L."/>
            <person name="Banfield J.F."/>
        </authorList>
    </citation>
    <scope>NUCLEOTIDE SEQUENCE [LARGE SCALE GENOMIC DNA]</scope>
    <source>
        <strain evidence="6">ARMAN-2</strain>
    </source>
</reference>
<evidence type="ECO:0000313" key="7">
    <source>
        <dbReference type="Proteomes" id="UP000332487"/>
    </source>
</evidence>
<dbReference type="GO" id="GO:0003677">
    <property type="term" value="F:DNA binding"/>
    <property type="evidence" value="ECO:0007669"/>
    <property type="project" value="InterPro"/>
</dbReference>
<dbReference type="InterPro" id="IPR004519">
    <property type="entry name" value="RNAP_E/RPC8"/>
</dbReference>
<sequence>MYAIYHIRDSFKMPPESFDKDIAEVAADVLQARYEGKIDKDIGLIVAIFGIKDITDGTIYPGDPSTHHGVEYDALTYMPKVGEVVAGDVSEMVEFGAFVRMGPMDGLVHVSQIAGDFLSFDRKTQTFVSKKSGKTLKKGDSVYAKVSTVSIKSSVKDSKIALTMRSDGLGKPDWAELEAKRLRAEARGKSKNQKR</sequence>
<keyword evidence="7" id="KW-1185">Reference proteome</keyword>
<dbReference type="InterPro" id="IPR046399">
    <property type="entry name" value="RNApol_Rpo7"/>
</dbReference>
<evidence type="ECO:0000256" key="4">
    <source>
        <dbReference type="HAMAP-Rule" id="MF_00865"/>
    </source>
</evidence>
<feature type="domain" description="S1 motif" evidence="5">
    <location>
        <begin position="82"/>
        <end position="165"/>
    </location>
</feature>
<dbReference type="CDD" id="cd04331">
    <property type="entry name" value="RNAP_E_N"/>
    <property type="match status" value="1"/>
</dbReference>